<gene>
    <name evidence="1" type="ORF">DFR44_12117</name>
</gene>
<accession>A0A4R6Y1V8</accession>
<organism evidence="1 2">
    <name type="scientific">Hydromonas duriensis</name>
    <dbReference type="NCBI Taxonomy" id="1527608"/>
    <lineage>
        <taxon>Bacteria</taxon>
        <taxon>Pseudomonadati</taxon>
        <taxon>Pseudomonadota</taxon>
        <taxon>Betaproteobacteria</taxon>
        <taxon>Burkholderiales</taxon>
        <taxon>Burkholderiaceae</taxon>
        <taxon>Hydromonas</taxon>
    </lineage>
</organism>
<dbReference type="EMBL" id="SNZE01000021">
    <property type="protein sequence ID" value="TDR30401.1"/>
    <property type="molecule type" value="Genomic_DNA"/>
</dbReference>
<reference evidence="1 2" key="1">
    <citation type="submission" date="2019-03" db="EMBL/GenBank/DDBJ databases">
        <title>Genomic Encyclopedia of Type Strains, Phase IV (KMG-IV): sequencing the most valuable type-strain genomes for metagenomic binning, comparative biology and taxonomic classification.</title>
        <authorList>
            <person name="Goeker M."/>
        </authorList>
    </citation>
    <scope>NUCLEOTIDE SEQUENCE [LARGE SCALE GENOMIC DNA]</scope>
    <source>
        <strain evidence="1 2">DSM 102852</strain>
    </source>
</reference>
<dbReference type="Proteomes" id="UP000294480">
    <property type="component" value="Unassembled WGS sequence"/>
</dbReference>
<evidence type="ECO:0000313" key="2">
    <source>
        <dbReference type="Proteomes" id="UP000294480"/>
    </source>
</evidence>
<protein>
    <submittedName>
        <fullName evidence="1">Uncharacterized protein</fullName>
    </submittedName>
</protein>
<proteinExistence type="predicted"/>
<evidence type="ECO:0000313" key="1">
    <source>
        <dbReference type="EMBL" id="TDR30401.1"/>
    </source>
</evidence>
<dbReference type="AlphaFoldDB" id="A0A4R6Y1V8"/>
<sequence>MKTNVSVSRLGDKSDHGGEMIITGTEFLKTDLVEA</sequence>
<keyword evidence="2" id="KW-1185">Reference proteome</keyword>
<name>A0A4R6Y1V8_9BURK</name>
<comment type="caution">
    <text evidence="1">The sequence shown here is derived from an EMBL/GenBank/DDBJ whole genome shotgun (WGS) entry which is preliminary data.</text>
</comment>